<comment type="caution">
    <text evidence="1">The sequence shown here is derived from an EMBL/GenBank/DDBJ whole genome shotgun (WGS) entry which is preliminary data.</text>
</comment>
<proteinExistence type="predicted"/>
<evidence type="ECO:0000313" key="1">
    <source>
        <dbReference type="EMBL" id="KAF8441669.1"/>
    </source>
</evidence>
<gene>
    <name evidence="1" type="ORF">L210DRAFT_3537886</name>
</gene>
<name>A0AAD4BW43_BOLED</name>
<protein>
    <submittedName>
        <fullName evidence="1">Uncharacterized protein</fullName>
    </submittedName>
</protein>
<keyword evidence="2" id="KW-1185">Reference proteome</keyword>
<sequence length="98" mass="11451">MKKGARGSPGRSGDDRVGVRINPWSTWQDMGMPDSIPTFQSIPCYRPALHRRRSSKPSLLRAKSVRREETYLIQFVQHWTSQHWPRRSGVPGWKDNYE</sequence>
<reference evidence="1" key="1">
    <citation type="submission" date="2019-10" db="EMBL/GenBank/DDBJ databases">
        <authorList>
            <consortium name="DOE Joint Genome Institute"/>
            <person name="Kuo A."/>
            <person name="Miyauchi S."/>
            <person name="Kiss E."/>
            <person name="Drula E."/>
            <person name="Kohler A."/>
            <person name="Sanchez-Garcia M."/>
            <person name="Andreopoulos B."/>
            <person name="Barry K.W."/>
            <person name="Bonito G."/>
            <person name="Buee M."/>
            <person name="Carver A."/>
            <person name="Chen C."/>
            <person name="Cichocki N."/>
            <person name="Clum A."/>
            <person name="Culley D."/>
            <person name="Crous P.W."/>
            <person name="Fauchery L."/>
            <person name="Girlanda M."/>
            <person name="Hayes R."/>
            <person name="Keri Z."/>
            <person name="LaButti K."/>
            <person name="Lipzen A."/>
            <person name="Lombard V."/>
            <person name="Magnuson J."/>
            <person name="Maillard F."/>
            <person name="Morin E."/>
            <person name="Murat C."/>
            <person name="Nolan M."/>
            <person name="Ohm R."/>
            <person name="Pangilinan J."/>
            <person name="Pereira M."/>
            <person name="Perotto S."/>
            <person name="Peter M."/>
            <person name="Riley R."/>
            <person name="Sitrit Y."/>
            <person name="Stielow B."/>
            <person name="Szollosi G."/>
            <person name="Zifcakova L."/>
            <person name="Stursova M."/>
            <person name="Spatafora J.W."/>
            <person name="Tedersoo L."/>
            <person name="Vaario L.-M."/>
            <person name="Yamada A."/>
            <person name="Yan M."/>
            <person name="Wang P."/>
            <person name="Xu J."/>
            <person name="Bruns T."/>
            <person name="Baldrian P."/>
            <person name="Vilgalys R."/>
            <person name="Henrissat B."/>
            <person name="Grigoriev I.V."/>
            <person name="Hibbett D."/>
            <person name="Nagy L.G."/>
            <person name="Martin F.M."/>
        </authorList>
    </citation>
    <scope>NUCLEOTIDE SEQUENCE</scope>
    <source>
        <strain evidence="1">BED1</strain>
    </source>
</reference>
<evidence type="ECO:0000313" key="2">
    <source>
        <dbReference type="Proteomes" id="UP001194468"/>
    </source>
</evidence>
<reference evidence="1" key="2">
    <citation type="journal article" date="2020" name="Nat. Commun.">
        <title>Large-scale genome sequencing of mycorrhizal fungi provides insights into the early evolution of symbiotic traits.</title>
        <authorList>
            <person name="Miyauchi S."/>
            <person name="Kiss E."/>
            <person name="Kuo A."/>
            <person name="Drula E."/>
            <person name="Kohler A."/>
            <person name="Sanchez-Garcia M."/>
            <person name="Morin E."/>
            <person name="Andreopoulos B."/>
            <person name="Barry K.W."/>
            <person name="Bonito G."/>
            <person name="Buee M."/>
            <person name="Carver A."/>
            <person name="Chen C."/>
            <person name="Cichocki N."/>
            <person name="Clum A."/>
            <person name="Culley D."/>
            <person name="Crous P.W."/>
            <person name="Fauchery L."/>
            <person name="Girlanda M."/>
            <person name="Hayes R.D."/>
            <person name="Keri Z."/>
            <person name="LaButti K."/>
            <person name="Lipzen A."/>
            <person name="Lombard V."/>
            <person name="Magnuson J."/>
            <person name="Maillard F."/>
            <person name="Murat C."/>
            <person name="Nolan M."/>
            <person name="Ohm R.A."/>
            <person name="Pangilinan J."/>
            <person name="Pereira M.F."/>
            <person name="Perotto S."/>
            <person name="Peter M."/>
            <person name="Pfister S."/>
            <person name="Riley R."/>
            <person name="Sitrit Y."/>
            <person name="Stielow J.B."/>
            <person name="Szollosi G."/>
            <person name="Zifcakova L."/>
            <person name="Stursova M."/>
            <person name="Spatafora J.W."/>
            <person name="Tedersoo L."/>
            <person name="Vaario L.M."/>
            <person name="Yamada A."/>
            <person name="Yan M."/>
            <person name="Wang P."/>
            <person name="Xu J."/>
            <person name="Bruns T."/>
            <person name="Baldrian P."/>
            <person name="Vilgalys R."/>
            <person name="Dunand C."/>
            <person name="Henrissat B."/>
            <person name="Grigoriev I.V."/>
            <person name="Hibbett D."/>
            <person name="Nagy L.G."/>
            <person name="Martin F.M."/>
        </authorList>
    </citation>
    <scope>NUCLEOTIDE SEQUENCE</scope>
    <source>
        <strain evidence="1">BED1</strain>
    </source>
</reference>
<dbReference type="EMBL" id="WHUW01000010">
    <property type="protein sequence ID" value="KAF8441669.1"/>
    <property type="molecule type" value="Genomic_DNA"/>
</dbReference>
<accession>A0AAD4BW43</accession>
<dbReference type="Proteomes" id="UP001194468">
    <property type="component" value="Unassembled WGS sequence"/>
</dbReference>
<dbReference type="AlphaFoldDB" id="A0AAD4BW43"/>
<organism evidence="1 2">
    <name type="scientific">Boletus edulis BED1</name>
    <dbReference type="NCBI Taxonomy" id="1328754"/>
    <lineage>
        <taxon>Eukaryota</taxon>
        <taxon>Fungi</taxon>
        <taxon>Dikarya</taxon>
        <taxon>Basidiomycota</taxon>
        <taxon>Agaricomycotina</taxon>
        <taxon>Agaricomycetes</taxon>
        <taxon>Agaricomycetidae</taxon>
        <taxon>Boletales</taxon>
        <taxon>Boletineae</taxon>
        <taxon>Boletaceae</taxon>
        <taxon>Boletoideae</taxon>
        <taxon>Boletus</taxon>
    </lineage>
</organism>